<reference evidence="24 25" key="1">
    <citation type="submission" date="2018-09" db="EMBL/GenBank/DDBJ databases">
        <title>Cohnella cavernae sp. nov., isolated from a karst cave.</title>
        <authorList>
            <person name="Zhu H."/>
        </authorList>
    </citation>
    <scope>NUCLEOTIDE SEQUENCE [LARGE SCALE GENOMIC DNA]</scope>
    <source>
        <strain evidence="24 25">K2E09-144</strain>
    </source>
</reference>
<evidence type="ECO:0000256" key="16">
    <source>
        <dbReference type="ARBA" id="ARBA00023014"/>
    </source>
</evidence>
<evidence type="ECO:0000256" key="4">
    <source>
        <dbReference type="ARBA" id="ARBA00012438"/>
    </source>
</evidence>
<dbReference type="GO" id="GO:0005524">
    <property type="term" value="F:ATP binding"/>
    <property type="evidence" value="ECO:0007669"/>
    <property type="project" value="UniProtKB-KW"/>
</dbReference>
<evidence type="ECO:0000256" key="13">
    <source>
        <dbReference type="ARBA" id="ARBA00022840"/>
    </source>
</evidence>
<keyword evidence="25" id="KW-1185">Reference proteome</keyword>
<dbReference type="SUPFAM" id="SSF55874">
    <property type="entry name" value="ATPase domain of HSP90 chaperone/DNA topoisomerase II/histidine kinase"/>
    <property type="match status" value="2"/>
</dbReference>
<dbReference type="PANTHER" id="PTHR43047">
    <property type="entry name" value="TWO-COMPONENT HISTIDINE PROTEIN KINASE"/>
    <property type="match status" value="1"/>
</dbReference>
<dbReference type="Gene3D" id="1.10.287.130">
    <property type="match status" value="1"/>
</dbReference>
<evidence type="ECO:0000256" key="10">
    <source>
        <dbReference type="ARBA" id="ARBA00022723"/>
    </source>
</evidence>
<dbReference type="Pfam" id="PF00072">
    <property type="entry name" value="Response_reg"/>
    <property type="match status" value="1"/>
</dbReference>
<dbReference type="InterPro" id="IPR003594">
    <property type="entry name" value="HATPase_dom"/>
</dbReference>
<keyword evidence="12" id="KW-0418">Kinase</keyword>
<feature type="modified residue" description="4-aspartylphosphate" evidence="19">
    <location>
        <position position="758"/>
    </location>
</feature>
<evidence type="ECO:0000256" key="1">
    <source>
        <dbReference type="ARBA" id="ARBA00000085"/>
    </source>
</evidence>
<dbReference type="OrthoDB" id="9809348at2"/>
<dbReference type="InterPro" id="IPR005467">
    <property type="entry name" value="His_kinase_dom"/>
</dbReference>
<evidence type="ECO:0000256" key="21">
    <source>
        <dbReference type="SAM" id="SignalP"/>
    </source>
</evidence>
<feature type="transmembrane region" description="Helical" evidence="20">
    <location>
        <begin position="306"/>
        <end position="327"/>
    </location>
</feature>
<feature type="domain" description="Response regulatory" evidence="23">
    <location>
        <begin position="708"/>
        <end position="825"/>
    </location>
</feature>
<dbReference type="InterPro" id="IPR036097">
    <property type="entry name" value="HisK_dim/P_sf"/>
</dbReference>
<dbReference type="InterPro" id="IPR036890">
    <property type="entry name" value="HATPase_C_sf"/>
</dbReference>
<dbReference type="InterPro" id="IPR011712">
    <property type="entry name" value="Sig_transdc_His_kin_sub3_dim/P"/>
</dbReference>
<dbReference type="AlphaFoldDB" id="A0A398CNM1"/>
<keyword evidence="13" id="KW-0067">ATP-binding</keyword>
<evidence type="ECO:0000256" key="9">
    <source>
        <dbReference type="ARBA" id="ARBA00022679"/>
    </source>
</evidence>
<accession>A0A398CNM1</accession>
<evidence type="ECO:0000313" key="25">
    <source>
        <dbReference type="Proteomes" id="UP000266340"/>
    </source>
</evidence>
<keyword evidence="10" id="KW-0479">Metal-binding</keyword>
<dbReference type="GO" id="GO:0046983">
    <property type="term" value="F:protein dimerization activity"/>
    <property type="evidence" value="ECO:0007669"/>
    <property type="project" value="InterPro"/>
</dbReference>
<dbReference type="Gene3D" id="3.40.50.2300">
    <property type="match status" value="1"/>
</dbReference>
<evidence type="ECO:0000256" key="19">
    <source>
        <dbReference type="PROSITE-ProRule" id="PRU00169"/>
    </source>
</evidence>
<dbReference type="PROSITE" id="PS50109">
    <property type="entry name" value="HIS_KIN"/>
    <property type="match status" value="1"/>
</dbReference>
<dbReference type="EC" id="2.7.13.3" evidence="4"/>
<dbReference type="CDD" id="cd00082">
    <property type="entry name" value="HisKA"/>
    <property type="match status" value="1"/>
</dbReference>
<keyword evidence="20" id="KW-0812">Transmembrane</keyword>
<dbReference type="InterPro" id="IPR004358">
    <property type="entry name" value="Sig_transdc_His_kin-like_C"/>
</dbReference>
<feature type="transmembrane region" description="Helical" evidence="20">
    <location>
        <begin position="275"/>
        <end position="294"/>
    </location>
</feature>
<evidence type="ECO:0000256" key="5">
    <source>
        <dbReference type="ARBA" id="ARBA00017322"/>
    </source>
</evidence>
<feature type="transmembrane region" description="Helical" evidence="20">
    <location>
        <begin position="379"/>
        <end position="400"/>
    </location>
</feature>
<comment type="subcellular location">
    <subcellularLocation>
        <location evidence="3">Cytoplasm</location>
    </subcellularLocation>
</comment>
<dbReference type="PRINTS" id="PR00344">
    <property type="entry name" value="BCTRLSENSOR"/>
</dbReference>
<evidence type="ECO:0000256" key="6">
    <source>
        <dbReference type="ARBA" id="ARBA00022485"/>
    </source>
</evidence>
<evidence type="ECO:0000256" key="3">
    <source>
        <dbReference type="ARBA" id="ARBA00004496"/>
    </source>
</evidence>
<keyword evidence="15" id="KW-0902">Two-component regulatory system</keyword>
<comment type="cofactor">
    <cofactor evidence="2">
        <name>[4Fe-4S] cluster</name>
        <dbReference type="ChEBI" id="CHEBI:49883"/>
    </cofactor>
</comment>
<feature type="transmembrane region" description="Helical" evidence="20">
    <location>
        <begin position="186"/>
        <end position="205"/>
    </location>
</feature>
<evidence type="ECO:0000256" key="18">
    <source>
        <dbReference type="ARBA" id="ARBA00030800"/>
    </source>
</evidence>
<dbReference type="GO" id="GO:0000155">
    <property type="term" value="F:phosphorelay sensor kinase activity"/>
    <property type="evidence" value="ECO:0007669"/>
    <property type="project" value="InterPro"/>
</dbReference>
<sequence>MRSFDFVKGMGRGSLRIVILSLALFSLVPQASSGAAKDNLDYSHILYFFQQGWTVLWGEKTGTPADRWVPLDEREQLKFKGYHGIVWLKRKMPPLPERDPSMLLTYSKSVETYVDDRLLDSFNMEKASRYVNPNMTQRIVSFDPADKGRTLYVKWRWEGAAYWNGWHGIGERTLIDRTIAQSNQQLAAFSIVFSMACIAALFVYWHRREERLYLWFALVTGCAGAGIGLMSSSLSWSRSLPMDPVYYFRDLLLPLGVTGFAGFYGSALRDRYGRAYRWIAAGLFIYTLATAWASLVDSELFRKMTIVYLSYLLTPILLYMSYTLFRYGRERNRPRSGEFRWLLGGYASLTGSAAVHLYLNANPNTYNELYSLPGITGTIIALALPIGLTLFIGCLGMVLLSRFKNVYRRLKQTADELAVANAEMETLGRLKDDFLRNTTHELRTPLHGIAGLSESLMEGASGPVGDRVRRDLKLIRNSADRLLRLVNDILDWNRLKHGDIKLTLGPVNVVQTAEAVAASLAPLAKSKEIAKLAVEAVGEPPAALADSARLEQILYNLLGNAIRYAAPGSIVARIESAEAIGERGSADVRITIEDDGPGIAPERLARLFEPFAAAENHYGGGTGLGLSTSKRLVELHGGSLAIDSSHGLGTKVNFTLPAAAGETTVVDISESVMERLSGLAEQSEEIGTVLPVIPDSLREDKQSEDRPLILIADDEPINLQVLRHFLRGGSYRIAQAKDGAEALDLLENGEKPALLLLDVMMPGMNGYEVCRRTRERWGPGELPVILLSAQNRLRDLKLGFEAGANDYLTKPFTQGELLARTEIQLQLSRLHLSLEELVAKRTEDLEETNRILAGSVRETAEALAEVSVLEERNRIANEMHDVVGHTLTAAIIQVEAAKKWAERDFGKSVERIVVTGDLVRKSLDEVRRTVRMLKDDSIYFNLEDALQELIRETTEHAEVAVAFDPVPLPPLSELSGRVVYHALMEGLTNGIRHGRASRFRFELYPEDGSLLFVLTCDGEPYGNAKPGFGLTSMMERVHLLGGTVTIGNAGNDGPAGCRLFLKLPLVSGQS</sequence>
<evidence type="ECO:0000259" key="23">
    <source>
        <dbReference type="PROSITE" id="PS50110"/>
    </source>
</evidence>
<dbReference type="SMART" id="SM00388">
    <property type="entry name" value="HisKA"/>
    <property type="match status" value="1"/>
</dbReference>
<dbReference type="SMART" id="SM00387">
    <property type="entry name" value="HATPase_c"/>
    <property type="match status" value="2"/>
</dbReference>
<evidence type="ECO:0000256" key="14">
    <source>
        <dbReference type="ARBA" id="ARBA00023004"/>
    </source>
</evidence>
<evidence type="ECO:0000256" key="8">
    <source>
        <dbReference type="ARBA" id="ARBA00022553"/>
    </source>
</evidence>
<dbReference type="RefSeq" id="WP_119148912.1">
    <property type="nucleotide sequence ID" value="NZ_JBHSOV010000021.1"/>
</dbReference>
<feature type="signal peptide" evidence="21">
    <location>
        <begin position="1"/>
        <end position="31"/>
    </location>
</feature>
<keyword evidence="9" id="KW-0808">Transferase</keyword>
<dbReference type="PROSITE" id="PS50110">
    <property type="entry name" value="RESPONSE_REGULATORY"/>
    <property type="match status" value="1"/>
</dbReference>
<feature type="chain" id="PRO_5039629296" description="Oxygen sensor histidine kinase NreB" evidence="21">
    <location>
        <begin position="32"/>
        <end position="1070"/>
    </location>
</feature>
<keyword evidence="7" id="KW-0963">Cytoplasm</keyword>
<comment type="function">
    <text evidence="17">Member of the two-component regulatory system NreB/NreC involved in the control of dissimilatory nitrate/nitrite reduction in response to oxygen. NreB functions as a direct oxygen sensor histidine kinase which is autophosphorylated, in the absence of oxygen, probably at the conserved histidine residue, and transfers its phosphate group probably to a conserved aspartate residue of NreC. NreB/NreC activates the expression of the nitrate (narGHJI) and nitrite (nir) reductase operons, as well as the putative nitrate transporter gene narT.</text>
</comment>
<dbReference type="EMBL" id="QXJM01000030">
    <property type="protein sequence ID" value="RIE03840.1"/>
    <property type="molecule type" value="Genomic_DNA"/>
</dbReference>
<evidence type="ECO:0000313" key="24">
    <source>
        <dbReference type="EMBL" id="RIE03840.1"/>
    </source>
</evidence>
<dbReference type="InterPro" id="IPR001789">
    <property type="entry name" value="Sig_transdc_resp-reg_receiver"/>
</dbReference>
<dbReference type="GO" id="GO:0005737">
    <property type="term" value="C:cytoplasm"/>
    <property type="evidence" value="ECO:0007669"/>
    <property type="project" value="UniProtKB-SubCell"/>
</dbReference>
<comment type="catalytic activity">
    <reaction evidence="1">
        <text>ATP + protein L-histidine = ADP + protein N-phospho-L-histidine.</text>
        <dbReference type="EC" id="2.7.13.3"/>
    </reaction>
</comment>
<keyword evidence="20" id="KW-1133">Transmembrane helix</keyword>
<dbReference type="InterPro" id="IPR011006">
    <property type="entry name" value="CheY-like_superfamily"/>
</dbReference>
<keyword evidence="16" id="KW-0411">Iron-sulfur</keyword>
<feature type="domain" description="Histidine kinase" evidence="22">
    <location>
        <begin position="437"/>
        <end position="660"/>
    </location>
</feature>
<evidence type="ECO:0000256" key="11">
    <source>
        <dbReference type="ARBA" id="ARBA00022741"/>
    </source>
</evidence>
<dbReference type="Gene3D" id="1.20.5.1930">
    <property type="match status" value="1"/>
</dbReference>
<proteinExistence type="predicted"/>
<keyword evidence="21" id="KW-0732">Signal</keyword>
<keyword evidence="6" id="KW-0004">4Fe-4S</keyword>
<dbReference type="PANTHER" id="PTHR43047:SF64">
    <property type="entry name" value="HISTIDINE KINASE CONTAINING CHEY-HOMOLOGOUS RECEIVER DOMAIN AND PAS DOMAIN-RELATED"/>
    <property type="match status" value="1"/>
</dbReference>
<dbReference type="SUPFAM" id="SSF52172">
    <property type="entry name" value="CheY-like"/>
    <property type="match status" value="1"/>
</dbReference>
<dbReference type="Proteomes" id="UP000266340">
    <property type="component" value="Unassembled WGS sequence"/>
</dbReference>
<name>A0A398CNM1_9BACL</name>
<keyword evidence="14" id="KW-0408">Iron</keyword>
<evidence type="ECO:0000256" key="15">
    <source>
        <dbReference type="ARBA" id="ARBA00023012"/>
    </source>
</evidence>
<dbReference type="InterPro" id="IPR003661">
    <property type="entry name" value="HisK_dim/P_dom"/>
</dbReference>
<comment type="caution">
    <text evidence="24">The sequence shown here is derived from an EMBL/GenBank/DDBJ whole genome shotgun (WGS) entry which is preliminary data.</text>
</comment>
<protein>
    <recommendedName>
        <fullName evidence="5">Oxygen sensor histidine kinase NreB</fullName>
        <ecNumber evidence="4">2.7.13.3</ecNumber>
    </recommendedName>
    <alternativeName>
        <fullName evidence="18">Nitrogen regulation protein B</fullName>
    </alternativeName>
</protein>
<feature type="transmembrane region" description="Helical" evidence="20">
    <location>
        <begin position="251"/>
        <end position="268"/>
    </location>
</feature>
<dbReference type="SUPFAM" id="SSF47384">
    <property type="entry name" value="Homodimeric domain of signal transducing histidine kinase"/>
    <property type="match status" value="1"/>
</dbReference>
<keyword evidence="20" id="KW-0472">Membrane</keyword>
<evidence type="ECO:0000259" key="22">
    <source>
        <dbReference type="PROSITE" id="PS50109"/>
    </source>
</evidence>
<evidence type="ECO:0000256" key="20">
    <source>
        <dbReference type="SAM" id="Phobius"/>
    </source>
</evidence>
<keyword evidence="8 19" id="KW-0597">Phosphoprotein</keyword>
<dbReference type="GO" id="GO:0016020">
    <property type="term" value="C:membrane"/>
    <property type="evidence" value="ECO:0007669"/>
    <property type="project" value="InterPro"/>
</dbReference>
<keyword evidence="11" id="KW-0547">Nucleotide-binding</keyword>
<dbReference type="GO" id="GO:0051539">
    <property type="term" value="F:4 iron, 4 sulfur cluster binding"/>
    <property type="evidence" value="ECO:0007669"/>
    <property type="project" value="UniProtKB-KW"/>
</dbReference>
<organism evidence="24 25">
    <name type="scientific">Cohnella faecalis</name>
    <dbReference type="NCBI Taxonomy" id="2315694"/>
    <lineage>
        <taxon>Bacteria</taxon>
        <taxon>Bacillati</taxon>
        <taxon>Bacillota</taxon>
        <taxon>Bacilli</taxon>
        <taxon>Bacillales</taxon>
        <taxon>Paenibacillaceae</taxon>
        <taxon>Cohnella</taxon>
    </lineage>
</organism>
<evidence type="ECO:0000256" key="17">
    <source>
        <dbReference type="ARBA" id="ARBA00024827"/>
    </source>
</evidence>
<evidence type="ECO:0000256" key="12">
    <source>
        <dbReference type="ARBA" id="ARBA00022777"/>
    </source>
</evidence>
<evidence type="ECO:0000256" key="7">
    <source>
        <dbReference type="ARBA" id="ARBA00022490"/>
    </source>
</evidence>
<dbReference type="GO" id="GO:0046872">
    <property type="term" value="F:metal ion binding"/>
    <property type="evidence" value="ECO:0007669"/>
    <property type="project" value="UniProtKB-KW"/>
</dbReference>
<evidence type="ECO:0000256" key="2">
    <source>
        <dbReference type="ARBA" id="ARBA00001966"/>
    </source>
</evidence>
<gene>
    <name evidence="24" type="ORF">D3H35_09825</name>
</gene>
<dbReference type="Pfam" id="PF00512">
    <property type="entry name" value="HisKA"/>
    <property type="match status" value="1"/>
</dbReference>
<dbReference type="SMART" id="SM00448">
    <property type="entry name" value="REC"/>
    <property type="match status" value="1"/>
</dbReference>
<feature type="transmembrane region" description="Helical" evidence="20">
    <location>
        <begin position="212"/>
        <end position="231"/>
    </location>
</feature>
<dbReference type="Gene3D" id="3.30.565.10">
    <property type="entry name" value="Histidine kinase-like ATPase, C-terminal domain"/>
    <property type="match status" value="2"/>
</dbReference>
<dbReference type="Pfam" id="PF02518">
    <property type="entry name" value="HATPase_c"/>
    <property type="match status" value="1"/>
</dbReference>
<dbReference type="Pfam" id="PF07730">
    <property type="entry name" value="HisKA_3"/>
    <property type="match status" value="1"/>
</dbReference>
<feature type="transmembrane region" description="Helical" evidence="20">
    <location>
        <begin position="339"/>
        <end position="359"/>
    </location>
</feature>